<keyword evidence="1" id="KW-0812">Transmembrane</keyword>
<dbReference type="EMBL" id="CP117449">
    <property type="protein sequence ID" value="WLH10386.1"/>
    <property type="molecule type" value="Genomic_DNA"/>
</dbReference>
<organism evidence="2 3">
    <name type="scientific">Pseudomonas hefeiensis</name>
    <dbReference type="NCBI Taxonomy" id="2738125"/>
    <lineage>
        <taxon>Bacteria</taxon>
        <taxon>Pseudomonadati</taxon>
        <taxon>Pseudomonadota</taxon>
        <taxon>Gammaproteobacteria</taxon>
        <taxon>Pseudomonadales</taxon>
        <taxon>Pseudomonadaceae</taxon>
        <taxon>Pseudomonas</taxon>
    </lineage>
</organism>
<dbReference type="Proteomes" id="UP001230339">
    <property type="component" value="Chromosome"/>
</dbReference>
<evidence type="ECO:0008006" key="4">
    <source>
        <dbReference type="Google" id="ProtNLM"/>
    </source>
</evidence>
<evidence type="ECO:0000313" key="2">
    <source>
        <dbReference type="EMBL" id="WLH10386.1"/>
    </source>
</evidence>
<protein>
    <recommendedName>
        <fullName evidence="4">CcoQ/FixQ family Cbb3-type cytochrome c oxidase assembly chaperone</fullName>
    </recommendedName>
</protein>
<dbReference type="RefSeq" id="WP_305444681.1">
    <property type="nucleotide sequence ID" value="NZ_CP117449.1"/>
</dbReference>
<keyword evidence="1" id="KW-1133">Transmembrane helix</keyword>
<evidence type="ECO:0000256" key="1">
    <source>
        <dbReference type="SAM" id="Phobius"/>
    </source>
</evidence>
<gene>
    <name evidence="2" type="ORF">PSH57_15880</name>
</gene>
<reference evidence="2 3" key="1">
    <citation type="submission" date="2023-02" db="EMBL/GenBank/DDBJ databases">
        <title>Evolution of Hrp T3SS in non-pathogenic Pseudomonas fluorescens.</title>
        <authorList>
            <person name="Liao K."/>
            <person name="Wei H."/>
            <person name="Gu Y."/>
        </authorList>
    </citation>
    <scope>NUCLEOTIDE SEQUENCE [LARGE SCALE GENOMIC DNA]</scope>
    <source>
        <strain evidence="2 3">FP205</strain>
    </source>
</reference>
<evidence type="ECO:0000313" key="3">
    <source>
        <dbReference type="Proteomes" id="UP001230339"/>
    </source>
</evidence>
<name>A0ABY9G445_9PSED</name>
<feature type="transmembrane region" description="Helical" evidence="1">
    <location>
        <begin position="12"/>
        <end position="30"/>
    </location>
</feature>
<keyword evidence="3" id="KW-1185">Reference proteome</keyword>
<sequence>MQHVVYNAYTNATLTVLFLLVVFSILFYALKVGIAAWGHKERTDKEAPFQALPDA</sequence>
<keyword evidence="1" id="KW-0472">Membrane</keyword>
<proteinExistence type="predicted"/>
<accession>A0ABY9G445</accession>